<proteinExistence type="inferred from homology"/>
<gene>
    <name evidence="3" type="ORF">GJV77_11060</name>
</gene>
<sequence length="350" mass="41006">MKKWTEVFFILLIGMMMQNCAYKTTYQTIEFSAFDEMYPSITEKDKFYEGKFVKGDHVISPSHVTIYTDSIIKFSKDRRPIVEVVREQDTATYSNRLIQLNDVHNFRDLGGIVTQQGRSTKWGMIYRSGHLHKLKKREEDKLLNLGIRQVIDLRTDREIKKKADHLPKGIEYVNYQAYEDSEDMFTKTRKDVIKGNITPEKADALVVEFYKLYPLDDLSKVREIVFEILDNDEAILFHCSAGKDRTGMIGAILLSILDVNRAVIIQEYMLSNNYRKEEVSSRMKLAKFGKMFFPRLNYQVVENFSWVKPIYIEAMFDAIEGEYGSMESYIQDGLGIDDNMRQKFLNRFTH</sequence>
<dbReference type="PANTHER" id="PTHR31126:SF1">
    <property type="entry name" value="TYROSINE SPECIFIC PROTEIN PHOSPHATASES DOMAIN-CONTAINING PROTEIN"/>
    <property type="match status" value="1"/>
</dbReference>
<dbReference type="RefSeq" id="WP_155036420.1">
    <property type="nucleotide sequence ID" value="NZ_JBHTIG010000029.1"/>
</dbReference>
<dbReference type="AlphaFoldDB" id="A0A7K1GNI0"/>
<dbReference type="PROSITE" id="PS50056">
    <property type="entry name" value="TYR_PHOSPHATASE_2"/>
    <property type="match status" value="1"/>
</dbReference>
<dbReference type="SUPFAM" id="SSF52799">
    <property type="entry name" value="(Phosphotyrosine protein) phosphatases II"/>
    <property type="match status" value="1"/>
</dbReference>
<protein>
    <submittedName>
        <fullName evidence="3">Protein-tyrosine-phosphatase</fullName>
    </submittedName>
</protein>
<dbReference type="PROSITE" id="PS00383">
    <property type="entry name" value="TYR_PHOSPHATASE_1"/>
    <property type="match status" value="1"/>
</dbReference>
<dbReference type="Pfam" id="PF13350">
    <property type="entry name" value="Y_phosphatase3"/>
    <property type="match status" value="1"/>
</dbReference>
<dbReference type="GO" id="GO:0004721">
    <property type="term" value="F:phosphoprotein phosphatase activity"/>
    <property type="evidence" value="ECO:0007669"/>
    <property type="project" value="InterPro"/>
</dbReference>
<evidence type="ECO:0000256" key="1">
    <source>
        <dbReference type="ARBA" id="ARBA00009580"/>
    </source>
</evidence>
<dbReference type="OrthoDB" id="1188001at2"/>
<dbReference type="EMBL" id="WMJY01000026">
    <property type="protein sequence ID" value="MTH30435.1"/>
    <property type="molecule type" value="Genomic_DNA"/>
</dbReference>
<reference evidence="3 4" key="1">
    <citation type="journal article" date="2006" name="Int. J. Syst. Evol. Microbiol.">
        <title>Myroides pelagicus sp. nov., isolated from seawater in Thailand.</title>
        <authorList>
            <person name="Yoon J."/>
            <person name="Maneerat S."/>
            <person name="Kawai F."/>
            <person name="Yokota A."/>
        </authorList>
    </citation>
    <scope>NUCLEOTIDE SEQUENCE [LARGE SCALE GENOMIC DNA]</scope>
    <source>
        <strain evidence="3 4">SM1T</strain>
    </source>
</reference>
<comment type="similarity">
    <text evidence="1">Belongs to the protein-tyrosine phosphatase family.</text>
</comment>
<dbReference type="PANTHER" id="PTHR31126">
    <property type="entry name" value="TYROSINE-PROTEIN PHOSPHATASE"/>
    <property type="match status" value="1"/>
</dbReference>
<feature type="domain" description="Tyrosine specific protein phosphatases" evidence="2">
    <location>
        <begin position="215"/>
        <end position="286"/>
    </location>
</feature>
<dbReference type="InterPro" id="IPR000387">
    <property type="entry name" value="Tyr_Pase_dom"/>
</dbReference>
<evidence type="ECO:0000259" key="2">
    <source>
        <dbReference type="PROSITE" id="PS50056"/>
    </source>
</evidence>
<dbReference type="Proteomes" id="UP000488936">
    <property type="component" value="Unassembled WGS sequence"/>
</dbReference>
<evidence type="ECO:0000313" key="4">
    <source>
        <dbReference type="Proteomes" id="UP000488936"/>
    </source>
</evidence>
<accession>A0A7K1GNI0</accession>
<dbReference type="InterPro" id="IPR029021">
    <property type="entry name" value="Prot-tyrosine_phosphatase-like"/>
</dbReference>
<dbReference type="InterPro" id="IPR016130">
    <property type="entry name" value="Tyr_Pase_AS"/>
</dbReference>
<keyword evidence="4" id="KW-1185">Reference proteome</keyword>
<dbReference type="InterPro" id="IPR026893">
    <property type="entry name" value="Tyr/Ser_Pase_IphP-type"/>
</dbReference>
<dbReference type="Gene3D" id="3.90.190.10">
    <property type="entry name" value="Protein tyrosine phosphatase superfamily"/>
    <property type="match status" value="1"/>
</dbReference>
<organism evidence="3 4">
    <name type="scientific">Myroides pelagicus</name>
    <dbReference type="NCBI Taxonomy" id="270914"/>
    <lineage>
        <taxon>Bacteria</taxon>
        <taxon>Pseudomonadati</taxon>
        <taxon>Bacteroidota</taxon>
        <taxon>Flavobacteriia</taxon>
        <taxon>Flavobacteriales</taxon>
        <taxon>Flavobacteriaceae</taxon>
        <taxon>Myroides</taxon>
    </lineage>
</organism>
<comment type="caution">
    <text evidence="3">The sequence shown here is derived from an EMBL/GenBank/DDBJ whole genome shotgun (WGS) entry which is preliminary data.</text>
</comment>
<name>A0A7K1GNI0_9FLAO</name>
<evidence type="ECO:0000313" key="3">
    <source>
        <dbReference type="EMBL" id="MTH30435.1"/>
    </source>
</evidence>